<keyword evidence="3" id="KW-0143">Chaperone</keyword>
<evidence type="ECO:0000256" key="1">
    <source>
        <dbReference type="ARBA" id="ARBA00022741"/>
    </source>
</evidence>
<comment type="similarity">
    <text evidence="4">Belongs to the SIMIBI class G3E GTPase family. ZNG1 subfamily.</text>
</comment>
<dbReference type="SUPFAM" id="SSF90002">
    <property type="entry name" value="Hypothetical protein YjiA, C-terminal domain"/>
    <property type="match status" value="1"/>
</dbReference>
<keyword evidence="8" id="KW-1185">Reference proteome</keyword>
<dbReference type="Gene3D" id="3.30.1220.10">
    <property type="entry name" value="CobW-like, C-terminal domain"/>
    <property type="match status" value="1"/>
</dbReference>
<evidence type="ECO:0000256" key="5">
    <source>
        <dbReference type="ARBA" id="ARBA00049117"/>
    </source>
</evidence>
<name>L8HDD1_ACACF</name>
<evidence type="ECO:0000256" key="3">
    <source>
        <dbReference type="ARBA" id="ARBA00023186"/>
    </source>
</evidence>
<dbReference type="InterPro" id="IPR027417">
    <property type="entry name" value="P-loop_NTPase"/>
</dbReference>
<dbReference type="Pfam" id="PF02492">
    <property type="entry name" value="cobW"/>
    <property type="match status" value="1"/>
</dbReference>
<dbReference type="OMA" id="FWQNEEF"/>
<dbReference type="InterPro" id="IPR003495">
    <property type="entry name" value="CobW/HypB/UreG_nucleotide-bd"/>
</dbReference>
<dbReference type="AlphaFoldDB" id="L8HDD1"/>
<dbReference type="GO" id="GO:0000166">
    <property type="term" value="F:nucleotide binding"/>
    <property type="evidence" value="ECO:0007669"/>
    <property type="project" value="UniProtKB-KW"/>
</dbReference>
<dbReference type="GO" id="GO:0016787">
    <property type="term" value="F:hydrolase activity"/>
    <property type="evidence" value="ECO:0007669"/>
    <property type="project" value="UniProtKB-KW"/>
</dbReference>
<evidence type="ECO:0000256" key="4">
    <source>
        <dbReference type="ARBA" id="ARBA00034320"/>
    </source>
</evidence>
<evidence type="ECO:0000259" key="6">
    <source>
        <dbReference type="SMART" id="SM00833"/>
    </source>
</evidence>
<dbReference type="GO" id="GO:0005737">
    <property type="term" value="C:cytoplasm"/>
    <property type="evidence" value="ECO:0007669"/>
    <property type="project" value="TreeGrafter"/>
</dbReference>
<comment type="catalytic activity">
    <reaction evidence="5">
        <text>GTP + H2O = GDP + phosphate + H(+)</text>
        <dbReference type="Rhea" id="RHEA:19669"/>
        <dbReference type="ChEBI" id="CHEBI:15377"/>
        <dbReference type="ChEBI" id="CHEBI:15378"/>
        <dbReference type="ChEBI" id="CHEBI:37565"/>
        <dbReference type="ChEBI" id="CHEBI:43474"/>
        <dbReference type="ChEBI" id="CHEBI:58189"/>
    </reaction>
    <physiologicalReaction direction="left-to-right" evidence="5">
        <dbReference type="Rhea" id="RHEA:19670"/>
    </physiologicalReaction>
</comment>
<dbReference type="Pfam" id="PF07683">
    <property type="entry name" value="CobW_C"/>
    <property type="match status" value="1"/>
</dbReference>
<dbReference type="InterPro" id="IPR036627">
    <property type="entry name" value="CobW-likC_sf"/>
</dbReference>
<gene>
    <name evidence="7" type="ORF">ACA1_012280</name>
</gene>
<dbReference type="RefSeq" id="XP_004352708.1">
    <property type="nucleotide sequence ID" value="XM_004352656.1"/>
</dbReference>
<protein>
    <submittedName>
        <fullName evidence="7">Cobalamin synthesis protein/P47K</fullName>
    </submittedName>
</protein>
<keyword evidence="2" id="KW-0378">Hydrolase</keyword>
<dbReference type="EMBL" id="KB007858">
    <property type="protein sequence ID" value="ELR23180.1"/>
    <property type="molecule type" value="Genomic_DNA"/>
</dbReference>
<dbReference type="InterPro" id="IPR051316">
    <property type="entry name" value="Zinc-reg_GTPase_activator"/>
</dbReference>
<dbReference type="OrthoDB" id="258627at2759"/>
<evidence type="ECO:0000313" key="7">
    <source>
        <dbReference type="EMBL" id="ELR23180.1"/>
    </source>
</evidence>
<dbReference type="VEuPathDB" id="AmoebaDB:ACA1_012280"/>
<evidence type="ECO:0000313" key="8">
    <source>
        <dbReference type="Proteomes" id="UP000011083"/>
    </source>
</evidence>
<accession>L8HDD1</accession>
<dbReference type="PANTHER" id="PTHR13748">
    <property type="entry name" value="COBW-RELATED"/>
    <property type="match status" value="1"/>
</dbReference>
<proteinExistence type="inferred from homology"/>
<dbReference type="CDD" id="cd03112">
    <property type="entry name" value="CobW-like"/>
    <property type="match status" value="1"/>
</dbReference>
<evidence type="ECO:0000256" key="2">
    <source>
        <dbReference type="ARBA" id="ARBA00022801"/>
    </source>
</evidence>
<dbReference type="SUPFAM" id="SSF52540">
    <property type="entry name" value="P-loop containing nucleoside triphosphate hydrolases"/>
    <property type="match status" value="1"/>
</dbReference>
<feature type="domain" description="CobW C-terminal" evidence="6">
    <location>
        <begin position="384"/>
        <end position="478"/>
    </location>
</feature>
<dbReference type="SMART" id="SM00833">
    <property type="entry name" value="CobW_C"/>
    <property type="match status" value="1"/>
</dbReference>
<organism evidence="7 8">
    <name type="scientific">Acanthamoeba castellanii (strain ATCC 30010 / Neff)</name>
    <dbReference type="NCBI Taxonomy" id="1257118"/>
    <lineage>
        <taxon>Eukaryota</taxon>
        <taxon>Amoebozoa</taxon>
        <taxon>Discosea</taxon>
        <taxon>Longamoebia</taxon>
        <taxon>Centramoebida</taxon>
        <taxon>Acanthamoebidae</taxon>
        <taxon>Acanthamoeba</taxon>
    </lineage>
</organism>
<dbReference type="STRING" id="1257118.L8HDD1"/>
<dbReference type="Proteomes" id="UP000011083">
    <property type="component" value="Unassembled WGS sequence"/>
</dbReference>
<dbReference type="InterPro" id="IPR011629">
    <property type="entry name" value="CobW-like_C"/>
</dbReference>
<sequence>MQAKEQAELPIWEEPEEELQSSKVDAIGEPLTELVAYLTEMAGDEDRSELQFRKLTAQAVERVKVLNAFFEENKESPYYRPLLPLWEALKKQTSNLIRIVNLHSLKEAVESALGVVDSLATNILGYARSIEEKIDYPKDKRIPVGIITGFLGSGKTTLLNYILNANHGKRIAVIENEFGGKLCYLLSVHRSKGEVGIDDSLLQDKFAANEEIFQMNNGCICCTVRGDLIRILRELVKQKDKFDYVLIETTGLADPAPIAQTFFMDPKLSLQFVLDGIITVVDAKHILQHLDEVKPDGVENESVEQVGFADRILLSKLDLVDAECEQAVRKRLAQINAAVEIIPVNKGVVDLAKILNIKAFDLDKILDMDPQFLLDQEHQHDQSVSSVGLTIEGEADMDKINSWLGKTLRTKGNDIFRMKGVIAVKGWKEKFVFHGVHMMFEGSQIGKWAKNEKRENRLVFIGRNLDREELWASFKACFEH</sequence>
<dbReference type="Gene3D" id="3.40.50.300">
    <property type="entry name" value="P-loop containing nucleotide triphosphate hydrolases"/>
    <property type="match status" value="1"/>
</dbReference>
<reference evidence="7 8" key="1">
    <citation type="journal article" date="2013" name="Genome Biol.">
        <title>Genome of Acanthamoeba castellanii highlights extensive lateral gene transfer and early evolution of tyrosine kinase signaling.</title>
        <authorList>
            <person name="Clarke M."/>
            <person name="Lohan A.J."/>
            <person name="Liu B."/>
            <person name="Lagkouvardos I."/>
            <person name="Roy S."/>
            <person name="Zafar N."/>
            <person name="Bertelli C."/>
            <person name="Schilde C."/>
            <person name="Kianianmomeni A."/>
            <person name="Burglin T.R."/>
            <person name="Frech C."/>
            <person name="Turcotte B."/>
            <person name="Kopec K.O."/>
            <person name="Synnott J.M."/>
            <person name="Choo C."/>
            <person name="Paponov I."/>
            <person name="Finkler A."/>
            <person name="Soon Heng Tan C."/>
            <person name="Hutchins A.P."/>
            <person name="Weinmeier T."/>
            <person name="Rattei T."/>
            <person name="Chu J.S."/>
            <person name="Gimenez G."/>
            <person name="Irimia M."/>
            <person name="Rigden D.J."/>
            <person name="Fitzpatrick D.A."/>
            <person name="Lorenzo-Morales J."/>
            <person name="Bateman A."/>
            <person name="Chiu C.H."/>
            <person name="Tang P."/>
            <person name="Hegemann P."/>
            <person name="Fromm H."/>
            <person name="Raoult D."/>
            <person name="Greub G."/>
            <person name="Miranda-Saavedra D."/>
            <person name="Chen N."/>
            <person name="Nash P."/>
            <person name="Ginger M.L."/>
            <person name="Horn M."/>
            <person name="Schaap P."/>
            <person name="Caler L."/>
            <person name="Loftus B."/>
        </authorList>
    </citation>
    <scope>NUCLEOTIDE SEQUENCE [LARGE SCALE GENOMIC DNA]</scope>
    <source>
        <strain evidence="7 8">Neff</strain>
    </source>
</reference>
<dbReference type="GeneID" id="14924153"/>
<dbReference type="KEGG" id="acan:ACA1_012280"/>
<keyword evidence="1" id="KW-0547">Nucleotide-binding</keyword>
<dbReference type="PANTHER" id="PTHR13748:SF62">
    <property type="entry name" value="COBW DOMAIN-CONTAINING PROTEIN"/>
    <property type="match status" value="1"/>
</dbReference>